<dbReference type="EMBL" id="CAKKNE010000004">
    <property type="protein sequence ID" value="CAH0373766.1"/>
    <property type="molecule type" value="Genomic_DNA"/>
</dbReference>
<proteinExistence type="predicted"/>
<reference evidence="1" key="1">
    <citation type="submission" date="2021-11" db="EMBL/GenBank/DDBJ databases">
        <authorList>
            <consortium name="Genoscope - CEA"/>
            <person name="William W."/>
        </authorList>
    </citation>
    <scope>NUCLEOTIDE SEQUENCE</scope>
</reference>
<comment type="caution">
    <text evidence="1">The sequence shown here is derived from an EMBL/GenBank/DDBJ whole genome shotgun (WGS) entry which is preliminary data.</text>
</comment>
<name>A0A8J2X456_9STRA</name>
<accession>A0A8J2X456</accession>
<keyword evidence="2" id="KW-1185">Reference proteome</keyword>
<dbReference type="Proteomes" id="UP000789595">
    <property type="component" value="Unassembled WGS sequence"/>
</dbReference>
<gene>
    <name evidence="1" type="ORF">PECAL_4P10030</name>
</gene>
<evidence type="ECO:0000313" key="1">
    <source>
        <dbReference type="EMBL" id="CAH0373766.1"/>
    </source>
</evidence>
<feature type="non-terminal residue" evidence="1">
    <location>
        <position position="1"/>
    </location>
</feature>
<protein>
    <submittedName>
        <fullName evidence="1">Uncharacterized protein</fullName>
    </submittedName>
</protein>
<dbReference type="AlphaFoldDB" id="A0A8J2X456"/>
<organism evidence="1 2">
    <name type="scientific">Pelagomonas calceolata</name>
    <dbReference type="NCBI Taxonomy" id="35677"/>
    <lineage>
        <taxon>Eukaryota</taxon>
        <taxon>Sar</taxon>
        <taxon>Stramenopiles</taxon>
        <taxon>Ochrophyta</taxon>
        <taxon>Pelagophyceae</taxon>
        <taxon>Pelagomonadales</taxon>
        <taxon>Pelagomonadaceae</taxon>
        <taxon>Pelagomonas</taxon>
    </lineage>
</organism>
<sequence length="312" mass="34996">VERVRELGGARERSDEQGVVGRGGVGRERRVRALARVRLRQHGAGDLERGDGVARSTHDADAGAEVVRHRYFAVLRRVREAVFDVRVSHDRHRLRRDAFQRVVARVHELERRLEAQGAAEHERRCLARGACAGPVTRVDGARGRRQRAKAADRAHVGPGQLTGAQLRLERRQRQHDPRVAPGALVAGQRGARRVAPERRGGLEERRVRAHEVALRDGALAREEHGYGSRRPERRRRAAADGFERLGGQLVEEHFREAPAVGRSPEALGVVLHVVREGLRDDVVLFNHVAARERAVHGVAQRADRRVEWHLDA</sequence>
<evidence type="ECO:0000313" key="2">
    <source>
        <dbReference type="Proteomes" id="UP000789595"/>
    </source>
</evidence>